<feature type="transmembrane region" description="Helical" evidence="6">
    <location>
        <begin position="428"/>
        <end position="447"/>
    </location>
</feature>
<dbReference type="PANTHER" id="PTHR23510">
    <property type="entry name" value="INNER MEMBRANE TRANSPORT PROTEIN YAJR"/>
    <property type="match status" value="1"/>
</dbReference>
<gene>
    <name evidence="9" type="primary">LOC108673956</name>
</gene>
<dbReference type="InterPro" id="IPR051068">
    <property type="entry name" value="MFS_Domain-Containing_Protein"/>
</dbReference>
<feature type="transmembrane region" description="Helical" evidence="6">
    <location>
        <begin position="253"/>
        <end position="282"/>
    </location>
</feature>
<dbReference type="GO" id="GO:0022857">
    <property type="term" value="F:transmembrane transporter activity"/>
    <property type="evidence" value="ECO:0007669"/>
    <property type="project" value="InterPro"/>
</dbReference>
<keyword evidence="5 6" id="KW-0472">Membrane</keyword>
<accession>A0A8B7NWR2</accession>
<dbReference type="RefSeq" id="XP_018017336.1">
    <property type="nucleotide sequence ID" value="XM_018161847.2"/>
</dbReference>
<dbReference type="GO" id="GO:0012505">
    <property type="term" value="C:endomembrane system"/>
    <property type="evidence" value="ECO:0007669"/>
    <property type="project" value="UniProtKB-SubCell"/>
</dbReference>
<dbReference type="CDD" id="cd17326">
    <property type="entry name" value="MFS_MFSD8"/>
    <property type="match status" value="1"/>
</dbReference>
<reference evidence="9" key="1">
    <citation type="submission" date="2025-08" db="UniProtKB">
        <authorList>
            <consortium name="RefSeq"/>
        </authorList>
    </citation>
    <scope>IDENTIFICATION</scope>
    <source>
        <tissue evidence="9">Whole organism</tissue>
    </source>
</reference>
<evidence type="ECO:0000313" key="8">
    <source>
        <dbReference type="Proteomes" id="UP000694843"/>
    </source>
</evidence>
<dbReference type="Proteomes" id="UP000694843">
    <property type="component" value="Unplaced"/>
</dbReference>
<proteinExistence type="predicted"/>
<feature type="transmembrane region" description="Helical" evidence="6">
    <location>
        <begin position="302"/>
        <end position="326"/>
    </location>
</feature>
<feature type="transmembrane region" description="Helical" evidence="6">
    <location>
        <begin position="190"/>
        <end position="208"/>
    </location>
</feature>
<dbReference type="GeneID" id="108673956"/>
<evidence type="ECO:0000256" key="5">
    <source>
        <dbReference type="ARBA" id="ARBA00023136"/>
    </source>
</evidence>
<keyword evidence="3 6" id="KW-0812">Transmembrane</keyword>
<dbReference type="Pfam" id="PF07690">
    <property type="entry name" value="MFS_1"/>
    <property type="match status" value="2"/>
</dbReference>
<evidence type="ECO:0000256" key="1">
    <source>
        <dbReference type="ARBA" id="ARBA00004127"/>
    </source>
</evidence>
<feature type="transmembrane region" description="Helical" evidence="6">
    <location>
        <begin position="123"/>
        <end position="146"/>
    </location>
</feature>
<evidence type="ECO:0000256" key="6">
    <source>
        <dbReference type="SAM" id="Phobius"/>
    </source>
</evidence>
<name>A0A8B7NWR2_HYAAZ</name>
<feature type="transmembrane region" description="Helical" evidence="6">
    <location>
        <begin position="660"/>
        <end position="680"/>
    </location>
</feature>
<dbReference type="InterPro" id="IPR020846">
    <property type="entry name" value="MFS_dom"/>
</dbReference>
<evidence type="ECO:0000256" key="4">
    <source>
        <dbReference type="ARBA" id="ARBA00022989"/>
    </source>
</evidence>
<dbReference type="AlphaFoldDB" id="A0A8B7NWR2"/>
<protein>
    <submittedName>
        <fullName evidence="9">Major facilitator superfamily domain-containing protein 8 isoform X1</fullName>
    </submittedName>
</protein>
<feature type="transmembrane region" description="Helical" evidence="6">
    <location>
        <begin position="630"/>
        <end position="654"/>
    </location>
</feature>
<organism evidence="8 9">
    <name type="scientific">Hyalella azteca</name>
    <name type="common">Amphipod</name>
    <dbReference type="NCBI Taxonomy" id="294128"/>
    <lineage>
        <taxon>Eukaryota</taxon>
        <taxon>Metazoa</taxon>
        <taxon>Ecdysozoa</taxon>
        <taxon>Arthropoda</taxon>
        <taxon>Crustacea</taxon>
        <taxon>Multicrustacea</taxon>
        <taxon>Malacostraca</taxon>
        <taxon>Eumalacostraca</taxon>
        <taxon>Peracarida</taxon>
        <taxon>Amphipoda</taxon>
        <taxon>Senticaudata</taxon>
        <taxon>Talitrida</taxon>
        <taxon>Talitroidea</taxon>
        <taxon>Hyalellidae</taxon>
        <taxon>Hyalella</taxon>
    </lineage>
</organism>
<dbReference type="SUPFAM" id="SSF103473">
    <property type="entry name" value="MFS general substrate transporter"/>
    <property type="match status" value="2"/>
</dbReference>
<keyword evidence="8" id="KW-1185">Reference proteome</keyword>
<evidence type="ECO:0000259" key="7">
    <source>
        <dbReference type="PROSITE" id="PS50850"/>
    </source>
</evidence>
<evidence type="ECO:0000313" key="9">
    <source>
        <dbReference type="RefSeq" id="XP_018017336.1"/>
    </source>
</evidence>
<feature type="transmembrane region" description="Helical" evidence="6">
    <location>
        <begin position="220"/>
        <end position="241"/>
    </location>
</feature>
<feature type="transmembrane region" description="Helical" evidence="6">
    <location>
        <begin position="355"/>
        <end position="375"/>
    </location>
</feature>
<feature type="transmembrane region" description="Helical" evidence="6">
    <location>
        <begin position="395"/>
        <end position="416"/>
    </location>
</feature>
<dbReference type="GO" id="GO:0005765">
    <property type="term" value="C:lysosomal membrane"/>
    <property type="evidence" value="ECO:0007669"/>
    <property type="project" value="TreeGrafter"/>
</dbReference>
<feature type="transmembrane region" description="Helical" evidence="6">
    <location>
        <begin position="158"/>
        <end position="178"/>
    </location>
</feature>
<feature type="transmembrane region" description="Helical" evidence="6">
    <location>
        <begin position="596"/>
        <end position="618"/>
    </location>
</feature>
<feature type="domain" description="Major facilitator superfamily (MFS) profile" evidence="7">
    <location>
        <begin position="121"/>
        <end position="684"/>
    </location>
</feature>
<dbReference type="OrthoDB" id="370281at2759"/>
<keyword evidence="4 6" id="KW-1133">Transmembrane helix</keyword>
<dbReference type="KEGG" id="hazt:108673956"/>
<keyword evidence="2" id="KW-0813">Transport</keyword>
<dbReference type="InterPro" id="IPR011701">
    <property type="entry name" value="MFS"/>
</dbReference>
<dbReference type="PANTHER" id="PTHR23510:SF3">
    <property type="entry name" value="MAJOR FACILITATOR SUPERFAMILY DOMAIN-CONTAINING PROTEIN 8"/>
    <property type="match status" value="1"/>
</dbReference>
<evidence type="ECO:0000256" key="3">
    <source>
        <dbReference type="ARBA" id="ARBA00022692"/>
    </source>
</evidence>
<evidence type="ECO:0000256" key="2">
    <source>
        <dbReference type="ARBA" id="ARBA00022448"/>
    </source>
</evidence>
<sequence length="701" mass="76310">MRGQNYVQPLDINGSPPLSPAINAAEDFAAENGPEVPDVDIVAPADNDELLSDRTGMSLSNGDSVNKLRPVEDGTFASKESASDLNETAAHPMLPAMDKVLPMTISEALETIEEKKLRKQSHLIVYFTAFIMSIGFSIVMTSVWPYLKQLDNSASKVFYGLVIAVNPLGQLLTAPLLGWWGNRAGSNRPAFLASVFFYVLGNVMYGMLRLMHGPLAAYSLMVSRFVVGMGSANIAVCRSYLSASTTLAERSSAMGFVSAAQSIGLIIGPAIQTALAVAIPVAAPAHNATSSDVAPALPLWDLYTAAGWIAALLGLINFVLFMPCIYKEMNIAAREAQMMKDRLQNSALDYPKPDLWAVFVVLLNFFFVLFLYVLLETIVVPMSKDLYGWSSEFAIKVVGIGLSIVGIVAFFMFFVTTILCKYFDERKIYIGVGLVPLVLAMIIHFPMGSNYPLMQNCTALNQSNIAVDLLDSSPSPLDSLATTETLLRNRRYIDGSRFSVETGNGKISFLTAVPDERFIHNTSKVRSVITHDSNSSAKKNTNKKGFIFSYLKTYGYTVSRVRRAALIDDEDGCDAVGCPVSQQWCLYTPIVEIPQLVIANVIGVIGYPAAFSLSSSIFSKMIGPKSQGIWMGLMTSTGSLSRMTGPIFVTWIYSSHGTRWTFGVLAVVLAGTVVLSLIFYKRLVPMDINKNLPIASVNTVS</sequence>
<dbReference type="OMA" id="RTACMAN"/>
<dbReference type="PROSITE" id="PS50850">
    <property type="entry name" value="MFS"/>
    <property type="match status" value="1"/>
</dbReference>
<comment type="subcellular location">
    <subcellularLocation>
        <location evidence="1">Endomembrane system</location>
        <topology evidence="1">Multi-pass membrane protein</topology>
    </subcellularLocation>
</comment>
<dbReference type="InterPro" id="IPR036259">
    <property type="entry name" value="MFS_trans_sf"/>
</dbReference>
<dbReference type="Gene3D" id="1.20.1250.20">
    <property type="entry name" value="MFS general substrate transporter like domains"/>
    <property type="match status" value="2"/>
</dbReference>